<organism evidence="1 2">
    <name type="scientific">Gossypium arboreum</name>
    <name type="common">Tree cotton</name>
    <name type="synonym">Gossypium nanking</name>
    <dbReference type="NCBI Taxonomy" id="29729"/>
    <lineage>
        <taxon>Eukaryota</taxon>
        <taxon>Viridiplantae</taxon>
        <taxon>Streptophyta</taxon>
        <taxon>Embryophyta</taxon>
        <taxon>Tracheophyta</taxon>
        <taxon>Spermatophyta</taxon>
        <taxon>Magnoliopsida</taxon>
        <taxon>eudicotyledons</taxon>
        <taxon>Gunneridae</taxon>
        <taxon>Pentapetalae</taxon>
        <taxon>rosids</taxon>
        <taxon>malvids</taxon>
        <taxon>Malvales</taxon>
        <taxon>Malvaceae</taxon>
        <taxon>Malvoideae</taxon>
        <taxon>Gossypium</taxon>
    </lineage>
</organism>
<reference evidence="2" key="1">
    <citation type="submission" date="2014-09" db="EMBL/GenBank/DDBJ databases">
        <authorList>
            <person name="Mudge J."/>
            <person name="Ramaraj T."/>
            <person name="Lindquist I.E."/>
            <person name="Bharti A.K."/>
            <person name="Sundararajan A."/>
            <person name="Cameron C.T."/>
            <person name="Woodward J.E."/>
            <person name="May G.D."/>
            <person name="Brubaker C."/>
            <person name="Broadhvest J."/>
            <person name="Wilkins T.A."/>
        </authorList>
    </citation>
    <scope>NUCLEOTIDE SEQUENCE</scope>
    <source>
        <strain evidence="2">cv. AKA8401</strain>
    </source>
</reference>
<accession>A0A0B0NT72</accession>
<sequence length="63" mass="7493">MSSSFNIFIFISHVNPIEFLGSLDGLFIYRQVITAIISSRHSRKPHIIRRDYQSRRIQDNFRP</sequence>
<keyword evidence="2" id="KW-1185">Reference proteome</keyword>
<name>A0A0B0NT72_GOSAR</name>
<dbReference type="AlphaFoldDB" id="A0A0B0NT72"/>
<evidence type="ECO:0000313" key="2">
    <source>
        <dbReference type="Proteomes" id="UP000032142"/>
    </source>
</evidence>
<proteinExistence type="predicted"/>
<dbReference type="EMBL" id="KN405250">
    <property type="protein sequence ID" value="KHG16060.1"/>
    <property type="molecule type" value="Genomic_DNA"/>
</dbReference>
<evidence type="ECO:0000313" key="1">
    <source>
        <dbReference type="EMBL" id="KHG16060.1"/>
    </source>
</evidence>
<protein>
    <submittedName>
        <fullName evidence="1">Uncharacterized protein</fullName>
    </submittedName>
</protein>
<dbReference type="Proteomes" id="UP000032142">
    <property type="component" value="Unassembled WGS sequence"/>
</dbReference>
<gene>
    <name evidence="1" type="ORF">F383_06421</name>
</gene>